<comment type="caution">
    <text evidence="4">The sequence shown here is derived from an EMBL/GenBank/DDBJ whole genome shotgun (WGS) entry which is preliminary data.</text>
</comment>
<dbReference type="InterPro" id="IPR050745">
    <property type="entry name" value="Multifunctional_regulatory"/>
</dbReference>
<dbReference type="InterPro" id="IPR036770">
    <property type="entry name" value="Ankyrin_rpt-contain_sf"/>
</dbReference>
<keyword evidence="2" id="KW-0040">ANK repeat</keyword>
<dbReference type="Proteomes" id="UP000007115">
    <property type="component" value="Unassembled WGS sequence"/>
</dbReference>
<name>G9N6F1_HYPVG</name>
<keyword evidence="5" id="KW-1185">Reference proteome</keyword>
<dbReference type="HOGENOM" id="CLU_036728_0_0_1"/>
<evidence type="ECO:0000313" key="4">
    <source>
        <dbReference type="EMBL" id="EHK17712.1"/>
    </source>
</evidence>
<protein>
    <submittedName>
        <fullName evidence="4">Uncharacterized protein</fullName>
    </submittedName>
</protein>
<keyword evidence="1" id="KW-0677">Repeat</keyword>
<dbReference type="EMBL" id="ABDF02000088">
    <property type="protein sequence ID" value="EHK17712.1"/>
    <property type="molecule type" value="Genomic_DNA"/>
</dbReference>
<evidence type="ECO:0000256" key="1">
    <source>
        <dbReference type="ARBA" id="ARBA00022737"/>
    </source>
</evidence>
<dbReference type="PANTHER" id="PTHR24189">
    <property type="entry name" value="MYOTROPHIN"/>
    <property type="match status" value="1"/>
</dbReference>
<evidence type="ECO:0000256" key="3">
    <source>
        <dbReference type="SAM" id="MobiDB-lite"/>
    </source>
</evidence>
<dbReference type="OMA" id="WASEDKS"/>
<dbReference type="VEuPathDB" id="FungiDB:TRIVIDRAFT_205446"/>
<dbReference type="InParanoid" id="G9N6F1"/>
<feature type="compositionally biased region" description="Basic and acidic residues" evidence="3">
    <location>
        <begin position="257"/>
        <end position="274"/>
    </location>
</feature>
<feature type="region of interest" description="Disordered" evidence="3">
    <location>
        <begin position="252"/>
        <end position="288"/>
    </location>
</feature>
<dbReference type="AlphaFoldDB" id="G9N6F1"/>
<accession>G9N6F1</accession>
<evidence type="ECO:0000256" key="2">
    <source>
        <dbReference type="ARBA" id="ARBA00023043"/>
    </source>
</evidence>
<dbReference type="STRING" id="413071.G9N6F1"/>
<dbReference type="PANTHER" id="PTHR24189:SF72">
    <property type="entry name" value="ANKYRIN REPEAT-CONTAINING DOMAIN-CONTAINING PROTEIN"/>
    <property type="match status" value="1"/>
</dbReference>
<gene>
    <name evidence="4" type="ORF">TRIVIDRAFT_205446</name>
</gene>
<reference evidence="4 5" key="1">
    <citation type="journal article" date="2011" name="Genome Biol.">
        <title>Comparative genome sequence analysis underscores mycoparasitism as the ancestral life style of Trichoderma.</title>
        <authorList>
            <person name="Kubicek C.P."/>
            <person name="Herrera-Estrella A."/>
            <person name="Seidl-Seiboth V."/>
            <person name="Martinez D.A."/>
            <person name="Druzhinina I.S."/>
            <person name="Thon M."/>
            <person name="Zeilinger S."/>
            <person name="Casas-Flores S."/>
            <person name="Horwitz B.A."/>
            <person name="Mukherjee P.K."/>
            <person name="Mukherjee M."/>
            <person name="Kredics L."/>
            <person name="Alcaraz L.D."/>
            <person name="Aerts A."/>
            <person name="Antal Z."/>
            <person name="Atanasova L."/>
            <person name="Cervantes-Badillo M.G."/>
            <person name="Challacombe J."/>
            <person name="Chertkov O."/>
            <person name="McCluskey K."/>
            <person name="Coulpier F."/>
            <person name="Deshpande N."/>
            <person name="von Doehren H."/>
            <person name="Ebbole D.J."/>
            <person name="Esquivel-Naranjo E.U."/>
            <person name="Fekete E."/>
            <person name="Flipphi M."/>
            <person name="Glaser F."/>
            <person name="Gomez-Rodriguez E.Y."/>
            <person name="Gruber S."/>
            <person name="Han C."/>
            <person name="Henrissat B."/>
            <person name="Hermosa R."/>
            <person name="Hernandez-Onate M."/>
            <person name="Karaffa L."/>
            <person name="Kosti I."/>
            <person name="Le Crom S."/>
            <person name="Lindquist E."/>
            <person name="Lucas S."/>
            <person name="Luebeck M."/>
            <person name="Luebeck P.S."/>
            <person name="Margeot A."/>
            <person name="Metz B."/>
            <person name="Misra M."/>
            <person name="Nevalainen H."/>
            <person name="Omann M."/>
            <person name="Packer N."/>
            <person name="Perrone G."/>
            <person name="Uresti-Rivera E.E."/>
            <person name="Salamov A."/>
            <person name="Schmoll M."/>
            <person name="Seiboth B."/>
            <person name="Shapiro H."/>
            <person name="Sukno S."/>
            <person name="Tamayo-Ramos J.A."/>
            <person name="Tisch D."/>
            <person name="Wiest A."/>
            <person name="Wilkinson H.H."/>
            <person name="Zhang M."/>
            <person name="Coutinho P.M."/>
            <person name="Kenerley C.M."/>
            <person name="Monte E."/>
            <person name="Baker S.E."/>
            <person name="Grigoriev I.V."/>
        </authorList>
    </citation>
    <scope>NUCLEOTIDE SEQUENCE [LARGE SCALE GENOMIC DNA]</scope>
    <source>
        <strain evidence="5">Gv29-8 / FGSC 10586</strain>
    </source>
</reference>
<dbReference type="GeneID" id="25790335"/>
<organism evidence="4 5">
    <name type="scientific">Hypocrea virens (strain Gv29-8 / FGSC 10586)</name>
    <name type="common">Gliocladium virens</name>
    <name type="synonym">Trichoderma virens</name>
    <dbReference type="NCBI Taxonomy" id="413071"/>
    <lineage>
        <taxon>Eukaryota</taxon>
        <taxon>Fungi</taxon>
        <taxon>Dikarya</taxon>
        <taxon>Ascomycota</taxon>
        <taxon>Pezizomycotina</taxon>
        <taxon>Sordariomycetes</taxon>
        <taxon>Hypocreomycetidae</taxon>
        <taxon>Hypocreales</taxon>
        <taxon>Hypocreaceae</taxon>
        <taxon>Trichoderma</taxon>
    </lineage>
</organism>
<dbReference type="SUPFAM" id="SSF48403">
    <property type="entry name" value="Ankyrin repeat"/>
    <property type="match status" value="1"/>
</dbReference>
<evidence type="ECO:0000313" key="5">
    <source>
        <dbReference type="Proteomes" id="UP000007115"/>
    </source>
</evidence>
<dbReference type="OrthoDB" id="21416at2759"/>
<sequence>MCSDSDLSETSTRCYAAVNEWKASDESEEAHVRLLIEKGEPIPLTILWGAVYWRRPEVVDLLLSVGVDPNRRHARAERIMPRGENDWLDREPDRMPWPDDGAQFPLGIAANIPSDEDQQEKAYRMVRSLLRHGADPYALFTSQLSEGLYSKDSRPLFPGQEISEPIDPTGIGEHQGQRIEDILGPDFRGTLPKVVVTDFGLRSVIHSVLDSGDYFKPFLESPEFMKNLKLEHRDPQGRTLFLSACRNQFGADSPLDEFPHQHTDAEPGLHHESDQPPGVNSGPSVNVKGAQPQTVVEALLDLGADPLATDNQGKNALHQLLEAHLMGGDKPPAICQTLHYLIARFPSLVNQPDHNGLAPIHTAIRRMWQYSTVSSKDQLCDEFRPPEDCVLELLEAGANVHARDASNNTVIHYLADGFLDAFDGGNRRRQLFYMLLDKYQCAQYINSANNLGLTPIQLMLSYTECKDEIHSWEWSSCYWNNLPNMQPVDEELFGKFDELGTDWMVRDKFGRTLLHGVLQVQACMTRVQWRCRYLLQKGVDPMARDFEGKTARDLALERQDSTTLRILEEAEQAAAHGKN</sequence>
<dbReference type="Gene3D" id="1.25.40.20">
    <property type="entry name" value="Ankyrin repeat-containing domain"/>
    <property type="match status" value="4"/>
</dbReference>
<dbReference type="RefSeq" id="XP_013951907.1">
    <property type="nucleotide sequence ID" value="XM_014096432.1"/>
</dbReference>
<proteinExistence type="predicted"/>
<dbReference type="eggNOG" id="ENOG502SQRB">
    <property type="taxonomic scope" value="Eukaryota"/>
</dbReference>